<dbReference type="EMBL" id="JACXVP010000001">
    <property type="protein sequence ID" value="KAG5631383.1"/>
    <property type="molecule type" value="Genomic_DNA"/>
</dbReference>
<dbReference type="OrthoDB" id="2610923at2759"/>
<reference evidence="1 2" key="1">
    <citation type="submission" date="2020-09" db="EMBL/GenBank/DDBJ databases">
        <title>De no assembly of potato wild relative species, Solanum commersonii.</title>
        <authorList>
            <person name="Cho K."/>
        </authorList>
    </citation>
    <scope>NUCLEOTIDE SEQUENCE [LARGE SCALE GENOMIC DNA]</scope>
    <source>
        <strain evidence="1">LZ3.2</strain>
        <tissue evidence="1">Leaf</tissue>
    </source>
</reference>
<proteinExistence type="predicted"/>
<organism evidence="1 2">
    <name type="scientific">Solanum commersonii</name>
    <name type="common">Commerson's wild potato</name>
    <name type="synonym">Commerson's nightshade</name>
    <dbReference type="NCBI Taxonomy" id="4109"/>
    <lineage>
        <taxon>Eukaryota</taxon>
        <taxon>Viridiplantae</taxon>
        <taxon>Streptophyta</taxon>
        <taxon>Embryophyta</taxon>
        <taxon>Tracheophyta</taxon>
        <taxon>Spermatophyta</taxon>
        <taxon>Magnoliopsida</taxon>
        <taxon>eudicotyledons</taxon>
        <taxon>Gunneridae</taxon>
        <taxon>Pentapetalae</taxon>
        <taxon>asterids</taxon>
        <taxon>lamiids</taxon>
        <taxon>Solanales</taxon>
        <taxon>Solanaceae</taxon>
        <taxon>Solanoideae</taxon>
        <taxon>Solaneae</taxon>
        <taxon>Solanum</taxon>
    </lineage>
</organism>
<gene>
    <name evidence="1" type="ORF">H5410_003100</name>
</gene>
<evidence type="ECO:0000313" key="2">
    <source>
        <dbReference type="Proteomes" id="UP000824120"/>
    </source>
</evidence>
<accession>A0A9J6B4R2</accession>
<dbReference type="AlphaFoldDB" id="A0A9J6B4R2"/>
<comment type="caution">
    <text evidence="1">The sequence shown here is derived from an EMBL/GenBank/DDBJ whole genome shotgun (WGS) entry which is preliminary data.</text>
</comment>
<keyword evidence="2" id="KW-1185">Reference proteome</keyword>
<dbReference type="Proteomes" id="UP000824120">
    <property type="component" value="Chromosome 1"/>
</dbReference>
<protein>
    <submittedName>
        <fullName evidence="1">Uncharacterized protein</fullName>
    </submittedName>
</protein>
<name>A0A9J6B4R2_SOLCO</name>
<sequence length="70" mass="8057">MIFVCGLPYSFPSHPSFVKYIQQTYNPSFKVFSRNTIKADVCLYQDSRVSITSDMCRSVNGHDYLTITTH</sequence>
<evidence type="ECO:0000313" key="1">
    <source>
        <dbReference type="EMBL" id="KAG5631383.1"/>
    </source>
</evidence>